<dbReference type="GO" id="GO:0031295">
    <property type="term" value="P:T cell costimulation"/>
    <property type="evidence" value="ECO:0007669"/>
    <property type="project" value="TreeGrafter"/>
</dbReference>
<evidence type="ECO:0000256" key="8">
    <source>
        <dbReference type="ARBA" id="ARBA00023170"/>
    </source>
</evidence>
<keyword evidence="4 11" id="KW-0732">Signal</keyword>
<name>A0A668RVD6_OREAU</name>
<evidence type="ECO:0000256" key="11">
    <source>
        <dbReference type="SAM" id="SignalP"/>
    </source>
</evidence>
<organism evidence="12 13">
    <name type="scientific">Oreochromis aureus</name>
    <name type="common">Israeli tilapia</name>
    <name type="synonym">Chromis aureus</name>
    <dbReference type="NCBI Taxonomy" id="47969"/>
    <lineage>
        <taxon>Eukaryota</taxon>
        <taxon>Metazoa</taxon>
        <taxon>Chordata</taxon>
        <taxon>Craniata</taxon>
        <taxon>Vertebrata</taxon>
        <taxon>Euteleostomi</taxon>
        <taxon>Actinopterygii</taxon>
        <taxon>Neopterygii</taxon>
        <taxon>Teleostei</taxon>
        <taxon>Neoteleostei</taxon>
        <taxon>Acanthomorphata</taxon>
        <taxon>Ovalentaria</taxon>
        <taxon>Cichlomorphae</taxon>
        <taxon>Cichliformes</taxon>
        <taxon>Cichlidae</taxon>
        <taxon>African cichlids</taxon>
        <taxon>Pseudocrenilabrinae</taxon>
        <taxon>Oreochromini</taxon>
        <taxon>Oreochromis</taxon>
    </lineage>
</organism>
<dbReference type="InterPro" id="IPR036179">
    <property type="entry name" value="Ig-like_dom_sf"/>
</dbReference>
<protein>
    <submittedName>
        <fullName evidence="12">Uncharacterized protein</fullName>
    </submittedName>
</protein>
<keyword evidence="10" id="KW-0393">Immunoglobulin domain</keyword>
<evidence type="ECO:0000256" key="9">
    <source>
        <dbReference type="ARBA" id="ARBA00023180"/>
    </source>
</evidence>
<dbReference type="GO" id="GO:0042130">
    <property type="term" value="P:negative regulation of T cell proliferation"/>
    <property type="evidence" value="ECO:0007669"/>
    <property type="project" value="TreeGrafter"/>
</dbReference>
<dbReference type="GO" id="GO:0006955">
    <property type="term" value="P:immune response"/>
    <property type="evidence" value="ECO:0007669"/>
    <property type="project" value="TreeGrafter"/>
</dbReference>
<sequence length="183" mass="20410">MLFLWTLALFAAINTVTSVGATSTPKTYVGYKDDWILLPCVSLEPAASESLNIFWRDKDDKVVLDVINGKTDKIDPFFTNRVVSFPDEYKKGNFSIVIRQLKFLDTGPYDCEVPQMSFQIRLFLRVVDRIPTPCANATKKANATGKPVLAVTEGANGVGRYTQSVTMLSICLAIFFLFYNSSI</sequence>
<reference evidence="12" key="2">
    <citation type="submission" date="2025-09" db="UniProtKB">
        <authorList>
            <consortium name="Ensembl"/>
        </authorList>
    </citation>
    <scope>IDENTIFICATION</scope>
</reference>
<dbReference type="AlphaFoldDB" id="A0A668RVD6"/>
<dbReference type="SUPFAM" id="SSF48726">
    <property type="entry name" value="Immunoglobulin"/>
    <property type="match status" value="1"/>
</dbReference>
<keyword evidence="5" id="KW-1133">Transmembrane helix</keyword>
<dbReference type="Proteomes" id="UP000472276">
    <property type="component" value="Unassembled WGS sequence"/>
</dbReference>
<dbReference type="Ensembl" id="ENSOABT00000003614.2">
    <property type="protein sequence ID" value="ENSOABP00000003489.1"/>
    <property type="gene ID" value="ENSOABG00000002061.2"/>
</dbReference>
<dbReference type="GO" id="GO:0007166">
    <property type="term" value="P:cell surface receptor signaling pathway"/>
    <property type="evidence" value="ECO:0007669"/>
    <property type="project" value="TreeGrafter"/>
</dbReference>
<evidence type="ECO:0000256" key="2">
    <source>
        <dbReference type="ARBA" id="ARBA00022475"/>
    </source>
</evidence>
<evidence type="ECO:0000256" key="1">
    <source>
        <dbReference type="ARBA" id="ARBA00004251"/>
    </source>
</evidence>
<dbReference type="GO" id="GO:0071222">
    <property type="term" value="P:cellular response to lipopolysaccharide"/>
    <property type="evidence" value="ECO:0007669"/>
    <property type="project" value="TreeGrafter"/>
</dbReference>
<keyword evidence="8" id="KW-0675">Receptor</keyword>
<evidence type="ECO:0000256" key="5">
    <source>
        <dbReference type="ARBA" id="ARBA00022989"/>
    </source>
</evidence>
<proteinExistence type="predicted"/>
<keyword evidence="3" id="KW-0812">Transmembrane</keyword>
<keyword evidence="7" id="KW-1015">Disulfide bond</keyword>
<evidence type="ECO:0000256" key="10">
    <source>
        <dbReference type="ARBA" id="ARBA00023319"/>
    </source>
</evidence>
<accession>A0A668RVD6</accession>
<dbReference type="Gene3D" id="2.60.40.10">
    <property type="entry name" value="Immunoglobulins"/>
    <property type="match status" value="1"/>
</dbReference>
<evidence type="ECO:0000313" key="13">
    <source>
        <dbReference type="Proteomes" id="UP000472276"/>
    </source>
</evidence>
<dbReference type="PANTHER" id="PTHR25466">
    <property type="entry name" value="T-LYMPHOCYTE ACTIVATION ANTIGEN"/>
    <property type="match status" value="1"/>
</dbReference>
<reference evidence="12" key="1">
    <citation type="submission" date="2025-08" db="UniProtKB">
        <authorList>
            <consortium name="Ensembl"/>
        </authorList>
    </citation>
    <scope>IDENTIFICATION</scope>
</reference>
<evidence type="ECO:0000256" key="4">
    <source>
        <dbReference type="ARBA" id="ARBA00022729"/>
    </source>
</evidence>
<keyword evidence="6" id="KW-0472">Membrane</keyword>
<keyword evidence="2" id="KW-1003">Cell membrane</keyword>
<dbReference type="GO" id="GO:0009897">
    <property type="term" value="C:external side of plasma membrane"/>
    <property type="evidence" value="ECO:0007669"/>
    <property type="project" value="TreeGrafter"/>
</dbReference>
<feature type="chain" id="PRO_5025406458" evidence="11">
    <location>
        <begin position="22"/>
        <end position="183"/>
    </location>
</feature>
<evidence type="ECO:0000256" key="7">
    <source>
        <dbReference type="ARBA" id="ARBA00023157"/>
    </source>
</evidence>
<evidence type="ECO:0000313" key="12">
    <source>
        <dbReference type="Ensembl" id="ENSOABP00000003489.1"/>
    </source>
</evidence>
<dbReference type="PANTHER" id="PTHR25466:SF14">
    <property type="entry name" value="BUTYROPHILIN SUBFAMILY 2 MEMBER A2-LIKE-RELATED"/>
    <property type="match status" value="1"/>
</dbReference>
<evidence type="ECO:0000256" key="6">
    <source>
        <dbReference type="ARBA" id="ARBA00023136"/>
    </source>
</evidence>
<dbReference type="InterPro" id="IPR013783">
    <property type="entry name" value="Ig-like_fold"/>
</dbReference>
<keyword evidence="13" id="KW-1185">Reference proteome</keyword>
<evidence type="ECO:0000256" key="3">
    <source>
        <dbReference type="ARBA" id="ARBA00022692"/>
    </source>
</evidence>
<comment type="subcellular location">
    <subcellularLocation>
        <location evidence="1">Cell membrane</location>
        <topology evidence="1">Single-pass type I membrane protein</topology>
    </subcellularLocation>
</comment>
<feature type="signal peptide" evidence="11">
    <location>
        <begin position="1"/>
        <end position="21"/>
    </location>
</feature>
<dbReference type="InterPro" id="IPR051713">
    <property type="entry name" value="T-cell_Activation_Regulation"/>
</dbReference>
<keyword evidence="9" id="KW-0325">Glycoprotein</keyword>
<dbReference type="GO" id="GO:0042102">
    <property type="term" value="P:positive regulation of T cell proliferation"/>
    <property type="evidence" value="ECO:0007669"/>
    <property type="project" value="TreeGrafter"/>
</dbReference>